<keyword evidence="1 3" id="KW-0732">Signal</keyword>
<comment type="similarity">
    <text evidence="2">Belongs to the MTB12 family.</text>
</comment>
<keyword evidence="6" id="KW-1185">Reference proteome</keyword>
<gene>
    <name evidence="5" type="ORF">NVS88_07795</name>
</gene>
<dbReference type="EMBL" id="JANRHA010000004">
    <property type="protein sequence ID" value="MDG3014458.1"/>
    <property type="molecule type" value="Genomic_DNA"/>
</dbReference>
<sequence>MNTRAIIVAGAIALTALGTAACSNSETDSTATTTSVSAPAAAANGTGSAAAIAPLDQATAQKDLRALFDPSVPGTEKVTTVEGATAADAAKWDQFAKMAAQGGYTPDVITVKSVTVTGPTATSQVAVASPHAPAPITMPMTWTAQNDVWKLSAASAAQLLAMGQGPSGAGQ</sequence>
<feature type="chain" id="PRO_5040810768" evidence="3">
    <location>
        <begin position="21"/>
        <end position="171"/>
    </location>
</feature>
<evidence type="ECO:0000256" key="1">
    <source>
        <dbReference type="ARBA" id="ARBA00022729"/>
    </source>
</evidence>
<evidence type="ECO:0000256" key="2">
    <source>
        <dbReference type="ARBA" id="ARBA00093774"/>
    </source>
</evidence>
<evidence type="ECO:0000313" key="6">
    <source>
        <dbReference type="Proteomes" id="UP001152755"/>
    </source>
</evidence>
<dbReference type="AlphaFoldDB" id="A0A9X4LY08"/>
<evidence type="ECO:0000313" key="5">
    <source>
        <dbReference type="EMBL" id="MDG3014458.1"/>
    </source>
</evidence>
<proteinExistence type="inferred from homology"/>
<comment type="caution">
    <text evidence="5">The sequence shown here is derived from an EMBL/GenBank/DDBJ whole genome shotgun (WGS) entry which is preliminary data.</text>
</comment>
<evidence type="ECO:0000256" key="3">
    <source>
        <dbReference type="SAM" id="SignalP"/>
    </source>
</evidence>
<protein>
    <submittedName>
        <fullName evidence="5">DUF4878 domain-containing protein</fullName>
    </submittedName>
</protein>
<feature type="signal peptide" evidence="3">
    <location>
        <begin position="1"/>
        <end position="20"/>
    </location>
</feature>
<dbReference type="RefSeq" id="WP_277830858.1">
    <property type="nucleotide sequence ID" value="NZ_JAAIVF010000001.1"/>
</dbReference>
<organism evidence="5 6">
    <name type="scientific">Speluncibacter jeojiensis</name>
    <dbReference type="NCBI Taxonomy" id="2710754"/>
    <lineage>
        <taxon>Bacteria</taxon>
        <taxon>Bacillati</taxon>
        <taxon>Actinomycetota</taxon>
        <taxon>Actinomycetes</taxon>
        <taxon>Mycobacteriales</taxon>
        <taxon>Speluncibacteraceae</taxon>
        <taxon>Speluncibacter</taxon>
    </lineage>
</organism>
<dbReference type="InterPro" id="IPR058644">
    <property type="entry name" value="Mtb12-like_C"/>
</dbReference>
<dbReference type="Pfam" id="PF26580">
    <property type="entry name" value="Mtb12_C"/>
    <property type="match status" value="1"/>
</dbReference>
<dbReference type="Proteomes" id="UP001152755">
    <property type="component" value="Unassembled WGS sequence"/>
</dbReference>
<evidence type="ECO:0000259" key="4">
    <source>
        <dbReference type="Pfam" id="PF26580"/>
    </source>
</evidence>
<reference evidence="5" key="1">
    <citation type="submission" date="2022-08" db="EMBL/GenBank/DDBJ databases">
        <title>Genome analysis of Corynebacteriales strain.</title>
        <authorList>
            <person name="Lee S.D."/>
        </authorList>
    </citation>
    <scope>NUCLEOTIDE SEQUENCE</scope>
    <source>
        <strain evidence="5">D3-21</strain>
    </source>
</reference>
<feature type="domain" description="Low molecular weight antigen MTB12-like C-terminal" evidence="4">
    <location>
        <begin position="58"/>
        <end position="167"/>
    </location>
</feature>
<dbReference type="PROSITE" id="PS51257">
    <property type="entry name" value="PROKAR_LIPOPROTEIN"/>
    <property type="match status" value="1"/>
</dbReference>
<name>A0A9X4LY08_9ACTN</name>
<accession>A0A9X4LY08</accession>